<dbReference type="InterPro" id="IPR021641">
    <property type="entry name" value="DUF3245"/>
</dbReference>
<dbReference type="EMBL" id="BPQB01000001">
    <property type="protein sequence ID" value="GJE84263.1"/>
    <property type="molecule type" value="Genomic_DNA"/>
</dbReference>
<feature type="compositionally biased region" description="Basic residues" evidence="1">
    <location>
        <begin position="249"/>
        <end position="262"/>
    </location>
</feature>
<dbReference type="AlphaFoldDB" id="A0A9P3FX97"/>
<evidence type="ECO:0000313" key="2">
    <source>
        <dbReference type="EMBL" id="GJE84263.1"/>
    </source>
</evidence>
<dbReference type="Pfam" id="PF11595">
    <property type="entry name" value="DUF3245"/>
    <property type="match status" value="1"/>
</dbReference>
<protein>
    <submittedName>
        <fullName evidence="2">Uncharacterized protein</fullName>
    </submittedName>
</protein>
<sequence>MEDYENDLDAEALQAQVDMSLAFTQNLVSSWMKPKYGSGTASSSRGNQEKELEELMKRPPRLGVGAPIPASTGVAGHEAMKLKGKLAGKKRAREEEDVKMAEVSDDEGESRASAIKKKARPDPFAPKPKKQKANAPGVIPVPAKSTSKKEGKIAVGSDALSEASKKVDGANAPAPSKKQKSAASKPDALTSQSSKSADEDAMEVDKMLVSPSSSSTPPFADKASTKPASQAALLLNLDGPPPSAEPSPSKKKRKRNKKKKKAAQSGNTSS</sequence>
<feature type="compositionally biased region" description="Low complexity" evidence="1">
    <location>
        <begin position="172"/>
        <end position="186"/>
    </location>
</feature>
<dbReference type="Proteomes" id="UP000703269">
    <property type="component" value="Unassembled WGS sequence"/>
</dbReference>
<reference evidence="2 3" key="1">
    <citation type="submission" date="2021-08" db="EMBL/GenBank/DDBJ databases">
        <title>Draft Genome Sequence of Phanerochaete sordida strain YK-624.</title>
        <authorList>
            <person name="Mori T."/>
            <person name="Dohra H."/>
            <person name="Suzuki T."/>
            <person name="Kawagishi H."/>
            <person name="Hirai H."/>
        </authorList>
    </citation>
    <scope>NUCLEOTIDE SEQUENCE [LARGE SCALE GENOMIC DNA]</scope>
    <source>
        <strain evidence="2 3">YK-624</strain>
    </source>
</reference>
<feature type="region of interest" description="Disordered" evidence="1">
    <location>
        <begin position="33"/>
        <end position="270"/>
    </location>
</feature>
<evidence type="ECO:0000256" key="1">
    <source>
        <dbReference type="SAM" id="MobiDB-lite"/>
    </source>
</evidence>
<evidence type="ECO:0000313" key="3">
    <source>
        <dbReference type="Proteomes" id="UP000703269"/>
    </source>
</evidence>
<accession>A0A9P3FX97</accession>
<feature type="compositionally biased region" description="Basic and acidic residues" evidence="1">
    <location>
        <begin position="47"/>
        <end position="57"/>
    </location>
</feature>
<organism evidence="2 3">
    <name type="scientific">Phanerochaete sordida</name>
    <dbReference type="NCBI Taxonomy" id="48140"/>
    <lineage>
        <taxon>Eukaryota</taxon>
        <taxon>Fungi</taxon>
        <taxon>Dikarya</taxon>
        <taxon>Basidiomycota</taxon>
        <taxon>Agaricomycotina</taxon>
        <taxon>Agaricomycetes</taxon>
        <taxon>Polyporales</taxon>
        <taxon>Phanerochaetaceae</taxon>
        <taxon>Phanerochaete</taxon>
    </lineage>
</organism>
<comment type="caution">
    <text evidence="2">The sequence shown here is derived from an EMBL/GenBank/DDBJ whole genome shotgun (WGS) entry which is preliminary data.</text>
</comment>
<keyword evidence="3" id="KW-1185">Reference proteome</keyword>
<proteinExistence type="predicted"/>
<dbReference type="OrthoDB" id="3438340at2759"/>
<gene>
    <name evidence="2" type="ORF">PsYK624_003390</name>
</gene>
<name>A0A9P3FX97_9APHY</name>
<feature type="compositionally biased region" description="Basic residues" evidence="1">
    <location>
        <begin position="82"/>
        <end position="91"/>
    </location>
</feature>
<feature type="compositionally biased region" description="Basic and acidic residues" evidence="1">
    <location>
        <begin position="92"/>
        <end position="102"/>
    </location>
</feature>